<keyword evidence="2" id="KW-1185">Reference proteome</keyword>
<dbReference type="Proteomes" id="UP001140087">
    <property type="component" value="Unassembled WGS sequence"/>
</dbReference>
<organism evidence="1 2">
    <name type="scientific">Coemansia helicoidea</name>
    <dbReference type="NCBI Taxonomy" id="1286919"/>
    <lineage>
        <taxon>Eukaryota</taxon>
        <taxon>Fungi</taxon>
        <taxon>Fungi incertae sedis</taxon>
        <taxon>Zoopagomycota</taxon>
        <taxon>Kickxellomycotina</taxon>
        <taxon>Kickxellomycetes</taxon>
        <taxon>Kickxellales</taxon>
        <taxon>Kickxellaceae</taxon>
        <taxon>Coemansia</taxon>
    </lineage>
</organism>
<comment type="caution">
    <text evidence="1">The sequence shown here is derived from an EMBL/GenBank/DDBJ whole genome shotgun (WGS) entry which is preliminary data.</text>
</comment>
<accession>A0ACC1L8L5</accession>
<evidence type="ECO:0000313" key="1">
    <source>
        <dbReference type="EMBL" id="KAJ2803061.1"/>
    </source>
</evidence>
<name>A0ACC1L8L5_9FUNG</name>
<evidence type="ECO:0000313" key="2">
    <source>
        <dbReference type="Proteomes" id="UP001140087"/>
    </source>
</evidence>
<gene>
    <name evidence="1" type="ORF">H4R21_002180</name>
</gene>
<dbReference type="EMBL" id="JANBUN010000530">
    <property type="protein sequence ID" value="KAJ2803061.1"/>
    <property type="molecule type" value="Genomic_DNA"/>
</dbReference>
<reference evidence="1" key="1">
    <citation type="submission" date="2022-07" db="EMBL/GenBank/DDBJ databases">
        <title>Phylogenomic reconstructions and comparative analyses of Kickxellomycotina fungi.</title>
        <authorList>
            <person name="Reynolds N.K."/>
            <person name="Stajich J.E."/>
            <person name="Barry K."/>
            <person name="Grigoriev I.V."/>
            <person name="Crous P."/>
            <person name="Smith M.E."/>
        </authorList>
    </citation>
    <scope>NUCLEOTIDE SEQUENCE</scope>
    <source>
        <strain evidence="1">BCRC 34780</strain>
    </source>
</reference>
<protein>
    <submittedName>
        <fullName evidence="1">Uncharacterized protein</fullName>
    </submittedName>
</protein>
<proteinExistence type="predicted"/>
<sequence>MLPSIKELLAFGSHVRTSPGPAVLPLGADSAAARQRPGRKAGSSDRYSAASDARQYRCGVHSCAALFKRPEHLKRHMLTHTQARPFCCDIQGCGKRFSRRDNYATHTRKHDSEQSGAPDGSPGSSPAASSRRSTPQDDAAADPPSSPAAKRSRQDPPKLHPLDLLAYASVHAPSLEISPPPAPSAPPASAGASSPQPSPGAPSTDAAGAGPPADPAKPFACSMCDSRFGRMEHVKRHQLVHTGERQYECPVCSKPFARKDNMVQHQRAHQRPAGDAATVVA</sequence>